<dbReference type="PRINTS" id="PR01506">
    <property type="entry name" value="TATBPROTEIN"/>
</dbReference>
<evidence type="ECO:0000256" key="1">
    <source>
        <dbReference type="ARBA" id="ARBA00004167"/>
    </source>
</evidence>
<evidence type="ECO:0000256" key="12">
    <source>
        <dbReference type="SAM" id="Phobius"/>
    </source>
</evidence>
<evidence type="ECO:0000256" key="3">
    <source>
        <dbReference type="ARBA" id="ARBA00022475"/>
    </source>
</evidence>
<evidence type="ECO:0000256" key="7">
    <source>
        <dbReference type="ARBA" id="ARBA00022989"/>
    </source>
</evidence>
<keyword evidence="9 10" id="KW-0472">Membrane</keyword>
<dbReference type="PANTHER" id="PTHR33162:SF1">
    <property type="entry name" value="SEC-INDEPENDENT PROTEIN TRANSLOCASE PROTEIN TATA, CHLOROPLASTIC"/>
    <property type="match status" value="1"/>
</dbReference>
<sequence length="187" mass="20435">MFDISFGELAIIFVVALLVLGPERLPKVARTIGKIVGQIQQHASHLKQELAREGELAELRKIHEETTRNLQEVGQQLIAPLHQAEQQLSEAAQTYTNEISQATALSTVQTETKIENEEDKKDLSAAELAIKPNAMPAQEVLEENKASDVKEDIQPAAISTTKTTVQTADADGQLDLFATPTANEKQA</sequence>
<evidence type="ECO:0000256" key="4">
    <source>
        <dbReference type="ARBA" id="ARBA00022519"/>
    </source>
</evidence>
<dbReference type="EMBL" id="JAJBZT010000004">
    <property type="protein sequence ID" value="MCB6183656.1"/>
    <property type="molecule type" value="Genomic_DNA"/>
</dbReference>
<keyword evidence="8 10" id="KW-0811">Translocation</keyword>
<comment type="similarity">
    <text evidence="10">Belongs to the TatB family.</text>
</comment>
<evidence type="ECO:0000313" key="14">
    <source>
        <dbReference type="Proteomes" id="UP001165395"/>
    </source>
</evidence>
<reference evidence="13" key="1">
    <citation type="submission" date="2021-10" db="EMBL/GenBank/DDBJ databases">
        <title>The complete genome sequence of Leeia sp. TBRC 13508.</title>
        <authorList>
            <person name="Charoenyingcharoen P."/>
            <person name="Yukphan P."/>
        </authorList>
    </citation>
    <scope>NUCLEOTIDE SEQUENCE</scope>
    <source>
        <strain evidence="13">TBRC 13508</strain>
    </source>
</reference>
<dbReference type="Gene3D" id="1.20.5.3310">
    <property type="match status" value="1"/>
</dbReference>
<protein>
    <recommendedName>
        <fullName evidence="10">Sec-independent protein translocase protein TatB</fullName>
    </recommendedName>
</protein>
<accession>A0ABS8D6Q1</accession>
<comment type="subcellular location">
    <subcellularLocation>
        <location evidence="10">Cell membrane</location>
        <topology evidence="10">Single-pass membrane protein</topology>
    </subcellularLocation>
    <subcellularLocation>
        <location evidence="1">Membrane</location>
        <topology evidence="1">Single-pass membrane protein</topology>
    </subcellularLocation>
</comment>
<evidence type="ECO:0000256" key="9">
    <source>
        <dbReference type="ARBA" id="ARBA00023136"/>
    </source>
</evidence>
<dbReference type="PANTHER" id="PTHR33162">
    <property type="entry name" value="SEC-INDEPENDENT PROTEIN TRANSLOCASE PROTEIN TATA, CHLOROPLASTIC"/>
    <property type="match status" value="1"/>
</dbReference>
<proteinExistence type="inferred from homology"/>
<evidence type="ECO:0000256" key="8">
    <source>
        <dbReference type="ARBA" id="ARBA00023010"/>
    </source>
</evidence>
<comment type="function">
    <text evidence="10">Part of the twin-arginine translocation (Tat) system that transports large folded proteins containing a characteristic twin-arginine motif in their signal peptide across membranes. Together with TatC, TatB is part of a receptor directly interacting with Tat signal peptides. TatB may form an oligomeric binding site that transiently accommodates folded Tat precursor proteins before their translocation.</text>
</comment>
<evidence type="ECO:0000256" key="11">
    <source>
        <dbReference type="SAM" id="Coils"/>
    </source>
</evidence>
<keyword evidence="4" id="KW-0997">Cell inner membrane</keyword>
<dbReference type="InterPro" id="IPR003369">
    <property type="entry name" value="TatA/B/E"/>
</dbReference>
<keyword evidence="3 10" id="KW-1003">Cell membrane</keyword>
<feature type="coiled-coil region" evidence="11">
    <location>
        <begin position="56"/>
        <end position="101"/>
    </location>
</feature>
<dbReference type="InterPro" id="IPR018448">
    <property type="entry name" value="TatB"/>
</dbReference>
<evidence type="ECO:0000256" key="10">
    <source>
        <dbReference type="HAMAP-Rule" id="MF_00237"/>
    </source>
</evidence>
<evidence type="ECO:0000256" key="6">
    <source>
        <dbReference type="ARBA" id="ARBA00022927"/>
    </source>
</evidence>
<gene>
    <name evidence="10 13" type="primary">tatB</name>
    <name evidence="13" type="ORF">LIN78_08850</name>
</gene>
<dbReference type="HAMAP" id="MF_00237">
    <property type="entry name" value="TatB"/>
    <property type="match status" value="1"/>
</dbReference>
<dbReference type="Proteomes" id="UP001165395">
    <property type="component" value="Unassembled WGS sequence"/>
</dbReference>
<keyword evidence="11" id="KW-0175">Coiled coil</keyword>
<name>A0ABS8D6Q1_9NEIS</name>
<dbReference type="RefSeq" id="WP_227180435.1">
    <property type="nucleotide sequence ID" value="NZ_JAJBZT010000004.1"/>
</dbReference>
<evidence type="ECO:0000256" key="2">
    <source>
        <dbReference type="ARBA" id="ARBA00022448"/>
    </source>
</evidence>
<keyword evidence="2 10" id="KW-0813">Transport</keyword>
<dbReference type="Pfam" id="PF02416">
    <property type="entry name" value="TatA_B_E"/>
    <property type="match status" value="1"/>
</dbReference>
<comment type="subunit">
    <text evidence="10">The Tat system comprises two distinct complexes: a TatABC complex, containing multiple copies of TatA, TatB and TatC subunits, and a separate TatA complex, containing only TatA subunits. Substrates initially bind to the TatABC complex, which probably triggers association of the separate TatA complex to form the active translocon.</text>
</comment>
<feature type="transmembrane region" description="Helical" evidence="12">
    <location>
        <begin position="6"/>
        <end position="25"/>
    </location>
</feature>
<dbReference type="NCBIfam" id="TIGR01410">
    <property type="entry name" value="tatB"/>
    <property type="match status" value="1"/>
</dbReference>
<evidence type="ECO:0000256" key="5">
    <source>
        <dbReference type="ARBA" id="ARBA00022692"/>
    </source>
</evidence>
<evidence type="ECO:0000313" key="13">
    <source>
        <dbReference type="EMBL" id="MCB6183656.1"/>
    </source>
</evidence>
<organism evidence="13 14">
    <name type="scientific">Leeia speluncae</name>
    <dbReference type="NCBI Taxonomy" id="2884804"/>
    <lineage>
        <taxon>Bacteria</taxon>
        <taxon>Pseudomonadati</taxon>
        <taxon>Pseudomonadota</taxon>
        <taxon>Betaproteobacteria</taxon>
        <taxon>Neisseriales</taxon>
        <taxon>Leeiaceae</taxon>
        <taxon>Leeia</taxon>
    </lineage>
</organism>
<keyword evidence="7 10" id="KW-1133">Transmembrane helix</keyword>
<keyword evidence="5 10" id="KW-0812">Transmembrane</keyword>
<keyword evidence="14" id="KW-1185">Reference proteome</keyword>
<comment type="caution">
    <text evidence="13">The sequence shown here is derived from an EMBL/GenBank/DDBJ whole genome shotgun (WGS) entry which is preliminary data.</text>
</comment>
<keyword evidence="6 10" id="KW-0653">Protein transport</keyword>